<evidence type="ECO:0000313" key="2">
    <source>
        <dbReference type="EMBL" id="ANE51723.1"/>
    </source>
</evidence>
<gene>
    <name evidence="2" type="ORF">SY85_15680</name>
</gene>
<name>A0A172TY67_9BACT</name>
<dbReference type="EMBL" id="CP011390">
    <property type="protein sequence ID" value="ANE51723.1"/>
    <property type="molecule type" value="Genomic_DNA"/>
</dbReference>
<dbReference type="Proteomes" id="UP000077177">
    <property type="component" value="Chromosome"/>
</dbReference>
<proteinExistence type="predicted"/>
<dbReference type="KEGG" id="fla:SY85_15680"/>
<keyword evidence="1" id="KW-1133">Transmembrane helix</keyword>
<dbReference type="RefSeq" id="WP_066405845.1">
    <property type="nucleotide sequence ID" value="NZ_CP011390.1"/>
</dbReference>
<keyword evidence="3" id="KW-1185">Reference proteome</keyword>
<sequence>MKKLLKLTAWIVGIIVIVLGVIFFISWKSPKYYTLHQQHQPYAYTPFKNYTGEHPRPMIIEKNNILVFGAQHTRDPKNPEIAMMEQRWKTFKPTVALVEGRLGFLLPGFMDPVENLGEGGKVKALAQSDDIPLYNWDLSKEALAKQQEKHFSKEQIALAQILNPYFSQLRFGKPASPESFIEEYLKRAASVGLQDSIKTAQDVDRIWKKYFPAKDWRTVSDEYGLPGYLGEMMAVGNDLRNQQLVAAIKELTAKGERVFVICGSSHAACIAPAL</sequence>
<accession>A0A172TY67</accession>
<organism evidence="2 3">
    <name type="scientific">Flavisolibacter tropicus</name>
    <dbReference type="NCBI Taxonomy" id="1492898"/>
    <lineage>
        <taxon>Bacteria</taxon>
        <taxon>Pseudomonadati</taxon>
        <taxon>Bacteroidota</taxon>
        <taxon>Chitinophagia</taxon>
        <taxon>Chitinophagales</taxon>
        <taxon>Chitinophagaceae</taxon>
        <taxon>Flavisolibacter</taxon>
    </lineage>
</organism>
<reference evidence="2 3" key="2">
    <citation type="journal article" date="2016" name="Int. J. Syst. Evol. Microbiol.">
        <title>Flavisolibacter tropicus sp. nov., isolated from tropical soil.</title>
        <authorList>
            <person name="Lee J.J."/>
            <person name="Kang M.S."/>
            <person name="Kim G.S."/>
            <person name="Lee C.S."/>
            <person name="Lim S."/>
            <person name="Lee J."/>
            <person name="Roh S.H."/>
            <person name="Kang H."/>
            <person name="Ha J.M."/>
            <person name="Bae S."/>
            <person name="Jung H.Y."/>
            <person name="Kim M.K."/>
        </authorList>
    </citation>
    <scope>NUCLEOTIDE SEQUENCE [LARGE SCALE GENOMIC DNA]</scope>
    <source>
        <strain evidence="2 3">LCS9</strain>
    </source>
</reference>
<dbReference type="AlphaFoldDB" id="A0A172TY67"/>
<evidence type="ECO:0000313" key="3">
    <source>
        <dbReference type="Proteomes" id="UP000077177"/>
    </source>
</evidence>
<evidence type="ECO:0000256" key="1">
    <source>
        <dbReference type="SAM" id="Phobius"/>
    </source>
</evidence>
<feature type="transmembrane region" description="Helical" evidence="1">
    <location>
        <begin position="7"/>
        <end position="27"/>
    </location>
</feature>
<keyword evidence="1" id="KW-0472">Membrane</keyword>
<reference evidence="3" key="1">
    <citation type="submission" date="2015-01" db="EMBL/GenBank/DDBJ databases">
        <title>Flavisolibacter sp./LCS9/ whole genome sequencing.</title>
        <authorList>
            <person name="Kim M.K."/>
            <person name="Srinivasan S."/>
            <person name="Lee J.-J."/>
        </authorList>
    </citation>
    <scope>NUCLEOTIDE SEQUENCE [LARGE SCALE GENOMIC DNA]</scope>
    <source>
        <strain evidence="3">LCS9</strain>
    </source>
</reference>
<dbReference type="OrthoDB" id="1433859at2"/>
<keyword evidence="1" id="KW-0812">Transmembrane</keyword>
<protein>
    <submittedName>
        <fullName evidence="2">Uncharacterized protein</fullName>
    </submittedName>
</protein>